<keyword evidence="6" id="KW-0560">Oxidoreductase</keyword>
<comment type="pathway">
    <text evidence="2">Lipid metabolism; fatty acid beta-oxidation.</text>
</comment>
<evidence type="ECO:0000256" key="2">
    <source>
        <dbReference type="ARBA" id="ARBA00005005"/>
    </source>
</evidence>
<dbReference type="InterPro" id="IPR006108">
    <property type="entry name" value="3HC_DH_C"/>
</dbReference>
<dbReference type="Pfam" id="PF00378">
    <property type="entry name" value="ECH_1"/>
    <property type="match status" value="1"/>
</dbReference>
<dbReference type="Pfam" id="PF00725">
    <property type="entry name" value="3HCDH"/>
    <property type="match status" value="1"/>
</dbReference>
<dbReference type="Gene3D" id="3.90.226.10">
    <property type="entry name" value="2-enoyl-CoA Hydratase, Chain A, domain 1"/>
    <property type="match status" value="1"/>
</dbReference>
<evidence type="ECO:0000256" key="3">
    <source>
        <dbReference type="ARBA" id="ARBA00011245"/>
    </source>
</evidence>
<proteinExistence type="predicted"/>
<keyword evidence="7" id="KW-0520">NAD</keyword>
<name>A0ABU0YSX5_9PROT</name>
<dbReference type="SUPFAM" id="SSF51735">
    <property type="entry name" value="NAD(P)-binding Rossmann-fold domains"/>
    <property type="match status" value="1"/>
</dbReference>
<feature type="domain" description="3-hydroxyacyl-CoA dehydrogenase C-terminal" evidence="14">
    <location>
        <begin position="473"/>
        <end position="564"/>
    </location>
</feature>
<evidence type="ECO:0000256" key="13">
    <source>
        <dbReference type="ARBA" id="ARBA00049556"/>
    </source>
</evidence>
<evidence type="ECO:0000259" key="14">
    <source>
        <dbReference type="Pfam" id="PF00725"/>
    </source>
</evidence>
<evidence type="ECO:0000256" key="1">
    <source>
        <dbReference type="ARBA" id="ARBA00004275"/>
    </source>
</evidence>
<evidence type="ECO:0000256" key="7">
    <source>
        <dbReference type="ARBA" id="ARBA00023027"/>
    </source>
</evidence>
<evidence type="ECO:0000256" key="9">
    <source>
        <dbReference type="ARBA" id="ARBA00023140"/>
    </source>
</evidence>
<evidence type="ECO:0000259" key="15">
    <source>
        <dbReference type="Pfam" id="PF02737"/>
    </source>
</evidence>
<dbReference type="InterPro" id="IPR008927">
    <property type="entry name" value="6-PGluconate_DH-like_C_sf"/>
</dbReference>
<dbReference type="EMBL" id="JAUYVI010000006">
    <property type="protein sequence ID" value="MDQ7249763.1"/>
    <property type="molecule type" value="Genomic_DNA"/>
</dbReference>
<keyword evidence="5" id="KW-0442">Lipid degradation</keyword>
<dbReference type="PANTHER" id="PTHR23309">
    <property type="entry name" value="3-HYDROXYACYL-COA DEHYROGENASE"/>
    <property type="match status" value="1"/>
</dbReference>
<dbReference type="Proteomes" id="UP001230156">
    <property type="component" value="Unassembled WGS sequence"/>
</dbReference>
<keyword evidence="10" id="KW-0413">Isomerase</keyword>
<evidence type="ECO:0000256" key="10">
    <source>
        <dbReference type="ARBA" id="ARBA00023235"/>
    </source>
</evidence>
<keyword evidence="4" id="KW-0276">Fatty acid metabolism</keyword>
<dbReference type="RefSeq" id="WP_379958126.1">
    <property type="nucleotide sequence ID" value="NZ_JAUYVI010000006.1"/>
</dbReference>
<dbReference type="PANTHER" id="PTHR23309:SF49">
    <property type="entry name" value="PEROXISOMAL BIFUNCTIONAL ENZYME"/>
    <property type="match status" value="1"/>
</dbReference>
<protein>
    <submittedName>
        <fullName evidence="16">3-hydroxyacyl-CoA dehydrogenase NAD-binding domain-containing protein</fullName>
    </submittedName>
</protein>
<keyword evidence="12" id="KW-0511">Multifunctional enzyme</keyword>
<evidence type="ECO:0000256" key="12">
    <source>
        <dbReference type="ARBA" id="ARBA00023268"/>
    </source>
</evidence>
<keyword evidence="17" id="KW-1185">Reference proteome</keyword>
<dbReference type="CDD" id="cd06558">
    <property type="entry name" value="crotonase-like"/>
    <property type="match status" value="1"/>
</dbReference>
<evidence type="ECO:0000313" key="16">
    <source>
        <dbReference type="EMBL" id="MDQ7249763.1"/>
    </source>
</evidence>
<sequence length="649" mass="69244">MTRTAVEYAHHQRIALVTIDNPPVNAINLAVRNRLMELVREIDLDPAIDAAVLMGAGKVFVGGADINEFGRPVEAPTLPEVIARIEGARKPWVAAVHGVALGGGLEITLGCRYRIASPDAKLGLPEVNLGIIPGAGGTQRLPRLIGLAEAIPVIAEMKTLAAKAALALGLVDSVIEGDRTAAAVAFAQTVLAKPLPALCIERPLTDLPSETWSEVGRRIEKAAKGNPAPHRAIEAIRHGVGHGIEAGLKQERAIFLELRGSREAAALRHLFFAERAAMRPARLREIAPLPLNRAGIVGGGTMGVGIAAALRGAGLPVILVERDAEAVQRTGEALENLLAARARRSGDPATAALLMRDVTLTTSIDDLKDCDLVVEAVFEDLAVKRDVFARLDAGCRADAILATNTSYLDPRRLADGLRDPGRLLGIHFFSPAHIMKLLEIVPTPDTRPEVLATAFSLAQRLGKIPVQSGICEGFIGNRILRRYRGEAEALWRSGIAIEAIDGAMRAFGFAMGPFEVQDLAGLDISYLQREAARARGETVPEAPGDILVRAGRKGQKSGGGWYDYVSGDRTPRVSPETARLLSSLLNERREMASAEIAERLVAAMADEGGAIIAEGIAAGPNEVDLVEVHGYGFPRWKGGPMFYRNQQAS</sequence>
<keyword evidence="9" id="KW-0576">Peroxisome</keyword>
<keyword evidence="11" id="KW-0456">Lyase</keyword>
<dbReference type="Pfam" id="PF02737">
    <property type="entry name" value="3HCDH_N"/>
    <property type="match status" value="1"/>
</dbReference>
<dbReference type="SUPFAM" id="SSF48179">
    <property type="entry name" value="6-phosphogluconate dehydrogenase C-terminal domain-like"/>
    <property type="match status" value="2"/>
</dbReference>
<evidence type="ECO:0000256" key="6">
    <source>
        <dbReference type="ARBA" id="ARBA00023002"/>
    </source>
</evidence>
<evidence type="ECO:0000256" key="8">
    <source>
        <dbReference type="ARBA" id="ARBA00023098"/>
    </source>
</evidence>
<feature type="domain" description="3-hydroxyacyl-CoA dehydrogenase NAD binding" evidence="15">
    <location>
        <begin position="294"/>
        <end position="467"/>
    </location>
</feature>
<dbReference type="Gene3D" id="1.10.1040.50">
    <property type="match status" value="1"/>
</dbReference>
<gene>
    <name evidence="16" type="ORF">Q8A70_18885</name>
</gene>
<dbReference type="InterPro" id="IPR006176">
    <property type="entry name" value="3-OHacyl-CoA_DH_NAD-bd"/>
</dbReference>
<dbReference type="InterPro" id="IPR029045">
    <property type="entry name" value="ClpP/crotonase-like_dom_sf"/>
</dbReference>
<dbReference type="Gene3D" id="3.40.50.720">
    <property type="entry name" value="NAD(P)-binding Rossmann-like Domain"/>
    <property type="match status" value="1"/>
</dbReference>
<comment type="catalytic activity">
    <reaction evidence="13">
        <text>a (3S)-3-hydroxyacyl-CoA + NAD(+) = a 3-oxoacyl-CoA + NADH + H(+)</text>
        <dbReference type="Rhea" id="RHEA:22432"/>
        <dbReference type="ChEBI" id="CHEBI:15378"/>
        <dbReference type="ChEBI" id="CHEBI:57318"/>
        <dbReference type="ChEBI" id="CHEBI:57540"/>
        <dbReference type="ChEBI" id="CHEBI:57945"/>
        <dbReference type="ChEBI" id="CHEBI:90726"/>
        <dbReference type="EC" id="1.1.1.35"/>
    </reaction>
</comment>
<evidence type="ECO:0000256" key="4">
    <source>
        <dbReference type="ARBA" id="ARBA00022832"/>
    </source>
</evidence>
<comment type="caution">
    <text evidence="16">The sequence shown here is derived from an EMBL/GenBank/DDBJ whole genome shotgun (WGS) entry which is preliminary data.</text>
</comment>
<evidence type="ECO:0000256" key="5">
    <source>
        <dbReference type="ARBA" id="ARBA00022963"/>
    </source>
</evidence>
<reference evidence="17" key="1">
    <citation type="submission" date="2023-08" db="EMBL/GenBank/DDBJ databases">
        <title>Rhodospirillaceae gen. nov., a novel taxon isolated from the Yangtze River Yuezi River estuary sludge.</title>
        <authorList>
            <person name="Ruan L."/>
        </authorList>
    </citation>
    <scope>NUCLEOTIDE SEQUENCE [LARGE SCALE GENOMIC DNA]</scope>
    <source>
        <strain evidence="17">R-7</strain>
    </source>
</reference>
<evidence type="ECO:0000313" key="17">
    <source>
        <dbReference type="Proteomes" id="UP001230156"/>
    </source>
</evidence>
<dbReference type="InterPro" id="IPR036291">
    <property type="entry name" value="NAD(P)-bd_dom_sf"/>
</dbReference>
<organism evidence="16 17">
    <name type="scientific">Dongia sedimenti</name>
    <dbReference type="NCBI Taxonomy" id="3064282"/>
    <lineage>
        <taxon>Bacteria</taxon>
        <taxon>Pseudomonadati</taxon>
        <taxon>Pseudomonadota</taxon>
        <taxon>Alphaproteobacteria</taxon>
        <taxon>Rhodospirillales</taxon>
        <taxon>Dongiaceae</taxon>
        <taxon>Dongia</taxon>
    </lineage>
</organism>
<dbReference type="SUPFAM" id="SSF52096">
    <property type="entry name" value="ClpP/crotonase"/>
    <property type="match status" value="1"/>
</dbReference>
<accession>A0ABU0YSX5</accession>
<keyword evidence="8" id="KW-0443">Lipid metabolism</keyword>
<comment type="subunit">
    <text evidence="3">Monomer.</text>
</comment>
<evidence type="ECO:0000256" key="11">
    <source>
        <dbReference type="ARBA" id="ARBA00023239"/>
    </source>
</evidence>
<comment type="subcellular location">
    <subcellularLocation>
        <location evidence="1">Peroxisome</location>
    </subcellularLocation>
</comment>
<dbReference type="InterPro" id="IPR001753">
    <property type="entry name" value="Enoyl-CoA_hydra/iso"/>
</dbReference>